<organism evidence="2 3">
    <name type="scientific">Sphingopyxis fribergensis</name>
    <dbReference type="NCBI Taxonomy" id="1515612"/>
    <lineage>
        <taxon>Bacteria</taxon>
        <taxon>Pseudomonadati</taxon>
        <taxon>Pseudomonadota</taxon>
        <taxon>Alphaproteobacteria</taxon>
        <taxon>Sphingomonadales</taxon>
        <taxon>Sphingomonadaceae</taxon>
        <taxon>Sphingopyxis</taxon>
    </lineage>
</organism>
<dbReference type="EMBL" id="CP009122">
    <property type="protein sequence ID" value="AJA08470.1"/>
    <property type="molecule type" value="Genomic_DNA"/>
</dbReference>
<name>A0A0A7PEM2_9SPHN</name>
<proteinExistence type="predicted"/>
<dbReference type="Proteomes" id="UP000030907">
    <property type="component" value="Chromosome"/>
</dbReference>
<accession>A0A0A7PEM2</accession>
<reference evidence="2 3" key="1">
    <citation type="journal article" date="2015" name="Int. J. Syst. Evol. Microbiol.">
        <title>Description of Sphingopyxis fribergensis sp. nov. - a soil bacterium with the ability to degrade styrene and phenylacetic acid.</title>
        <authorList>
            <person name="Oelschlagel M."/>
            <person name="Ruckert C."/>
            <person name="Kalinowski J."/>
            <person name="Schmidt G."/>
            <person name="Schlomann M."/>
            <person name="Tischler D."/>
        </authorList>
    </citation>
    <scope>NUCLEOTIDE SEQUENCE [LARGE SCALE GENOMIC DNA]</scope>
    <source>
        <strain evidence="2 3">Kp5.2</strain>
    </source>
</reference>
<evidence type="ECO:0000313" key="3">
    <source>
        <dbReference type="Proteomes" id="UP000030907"/>
    </source>
</evidence>
<keyword evidence="1" id="KW-0812">Transmembrane</keyword>
<feature type="transmembrane region" description="Helical" evidence="1">
    <location>
        <begin position="173"/>
        <end position="201"/>
    </location>
</feature>
<evidence type="ECO:0000256" key="1">
    <source>
        <dbReference type="SAM" id="Phobius"/>
    </source>
</evidence>
<feature type="transmembrane region" description="Helical" evidence="1">
    <location>
        <begin position="21"/>
        <end position="42"/>
    </location>
</feature>
<sequence length="248" mass="26126">MVKFDMGAAWDDTLQLLKSHTALVGTIAGVFLFLPALAVAWFGPVPVEPAAGADINQVMATFQESFRQMIPGQLAIALCALIGTAGILRLWLSRTGVSVGEALTFALMVFPTMIAIQILCGFAIGLGFLLLIVPGIYLVGRLALVAPAVADRGIYNPFEAIRTSWDLTRNNGWAIFFFLFLVALVIVIAALIVGGVVSVIAGSEPGFGRMLGGFIEAAFSTVGSLASIAVSAAAYRQLALRTSSDVFQ</sequence>
<dbReference type="HOGENOM" id="CLU_1018756_0_0_5"/>
<evidence type="ECO:0008006" key="4">
    <source>
        <dbReference type="Google" id="ProtNLM"/>
    </source>
</evidence>
<dbReference type="STRING" id="1515612.SKP52_07750"/>
<keyword evidence="1" id="KW-1133">Transmembrane helix</keyword>
<feature type="transmembrane region" description="Helical" evidence="1">
    <location>
        <begin position="104"/>
        <end position="137"/>
    </location>
</feature>
<dbReference type="RefSeq" id="WP_039573541.1">
    <property type="nucleotide sequence ID" value="NZ_CP009122.1"/>
</dbReference>
<dbReference type="AlphaFoldDB" id="A0A0A7PEM2"/>
<keyword evidence="3" id="KW-1185">Reference proteome</keyword>
<evidence type="ECO:0000313" key="2">
    <source>
        <dbReference type="EMBL" id="AJA08470.1"/>
    </source>
</evidence>
<feature type="transmembrane region" description="Helical" evidence="1">
    <location>
        <begin position="213"/>
        <end position="235"/>
    </location>
</feature>
<protein>
    <recommendedName>
        <fullName evidence="4">Glycerophosphoryl diester phosphodiesterase membrane domain-containing protein</fullName>
    </recommendedName>
</protein>
<feature type="transmembrane region" description="Helical" evidence="1">
    <location>
        <begin position="74"/>
        <end position="92"/>
    </location>
</feature>
<dbReference type="KEGG" id="sphk:SKP52_07750"/>
<gene>
    <name evidence="2" type="ORF">SKP52_07750</name>
</gene>
<dbReference type="OrthoDB" id="7391073at2"/>
<keyword evidence="1" id="KW-0472">Membrane</keyword>